<proteinExistence type="predicted"/>
<sequence length="521" mass="62388">MLNSQLFNPKSLTDKKADRFSLTLLDFRILQYFHKSMGKYYAVTFWITSYLIRIFSSRNSLSTFIQHRLFSLKFNSLRKQMQFFFQQKQTYLNNIIFNLKRMLNKILLIPMLAGYIISDQGWFQQANYLVDSQFSCQNNIQHSYLVPYSEEFFNVPQITFFWKSLDLQYYPIGFQLEISSINTLSNIFQFNHYLSFIEGLWGRKFFGLQQMINGYKLQANLILKISNLKFHLNIKIRMLILVLQFQQVLHFQVHLIFQFRQQKQLHKMSQSKYKIQKENNQYLNQLGYQIILGPENAFTFIEQRTLSSPFESNQIQIQPQSWFFLILQQLNYNQQHNLYYLFEIYEDQPSISYKYPYWGIFNEIKIQAYWMTYQLTKSYRSLQLKNIEIIYKQIHKQSITPQIQVEISTLSDYKQIFNSSGIFSLLIGKFNNLLVFKISYICRQSEVVKINLQNGAVNNKYQNQFDCNIKINQINYIVEFDVQSDAYQQLILNLTDKNCQVLQILYNQVKSSEKIIELNAA</sequence>
<accession>A0A8S1VS15</accession>
<dbReference type="OMA" id="PQITFFW"/>
<name>A0A8S1VS15_PAROT</name>
<dbReference type="Proteomes" id="UP000683925">
    <property type="component" value="Unassembled WGS sequence"/>
</dbReference>
<reference evidence="1" key="1">
    <citation type="submission" date="2021-01" db="EMBL/GenBank/DDBJ databases">
        <authorList>
            <consortium name="Genoscope - CEA"/>
            <person name="William W."/>
        </authorList>
    </citation>
    <scope>NUCLEOTIDE SEQUENCE</scope>
</reference>
<comment type="caution">
    <text evidence="1">The sequence shown here is derived from an EMBL/GenBank/DDBJ whole genome shotgun (WGS) entry which is preliminary data.</text>
</comment>
<organism evidence="1 2">
    <name type="scientific">Paramecium octaurelia</name>
    <dbReference type="NCBI Taxonomy" id="43137"/>
    <lineage>
        <taxon>Eukaryota</taxon>
        <taxon>Sar</taxon>
        <taxon>Alveolata</taxon>
        <taxon>Ciliophora</taxon>
        <taxon>Intramacronucleata</taxon>
        <taxon>Oligohymenophorea</taxon>
        <taxon>Peniculida</taxon>
        <taxon>Parameciidae</taxon>
        <taxon>Paramecium</taxon>
    </lineage>
</organism>
<dbReference type="EMBL" id="CAJJDP010000074">
    <property type="protein sequence ID" value="CAD8180768.1"/>
    <property type="molecule type" value="Genomic_DNA"/>
</dbReference>
<protein>
    <submittedName>
        <fullName evidence="1">Uncharacterized protein</fullName>
    </submittedName>
</protein>
<dbReference type="AlphaFoldDB" id="A0A8S1VS15"/>
<dbReference type="OrthoDB" id="10517472at2759"/>
<keyword evidence="2" id="KW-1185">Reference proteome</keyword>
<evidence type="ECO:0000313" key="2">
    <source>
        <dbReference type="Proteomes" id="UP000683925"/>
    </source>
</evidence>
<evidence type="ECO:0000313" key="1">
    <source>
        <dbReference type="EMBL" id="CAD8180768.1"/>
    </source>
</evidence>
<gene>
    <name evidence="1" type="ORF">POCTA_138.1.T0750212</name>
</gene>